<dbReference type="PANTHER" id="PTHR36698">
    <property type="entry name" value="BLL5892 PROTEIN"/>
    <property type="match status" value="1"/>
</dbReference>
<evidence type="ECO:0000256" key="2">
    <source>
        <dbReference type="SAM" id="MobiDB-lite"/>
    </source>
</evidence>
<dbReference type="AlphaFoldDB" id="A0A6I4UXP6"/>
<feature type="coiled-coil region" evidence="1">
    <location>
        <begin position="197"/>
        <end position="253"/>
    </location>
</feature>
<organism evidence="5 6">
    <name type="scientific">Croceibacterium soli</name>
    <dbReference type="NCBI Taxonomy" id="1739690"/>
    <lineage>
        <taxon>Bacteria</taxon>
        <taxon>Pseudomonadati</taxon>
        <taxon>Pseudomonadota</taxon>
        <taxon>Alphaproteobacteria</taxon>
        <taxon>Sphingomonadales</taxon>
        <taxon>Erythrobacteraceae</taxon>
        <taxon>Croceibacterium</taxon>
    </lineage>
</organism>
<comment type="caution">
    <text evidence="5">The sequence shown here is derived from an EMBL/GenBank/DDBJ whole genome shotgun (WGS) entry which is preliminary data.</text>
</comment>
<reference evidence="5 6" key="1">
    <citation type="submission" date="2019-12" db="EMBL/GenBank/DDBJ databases">
        <title>Genomic-based taxomic classification of the family Erythrobacteraceae.</title>
        <authorList>
            <person name="Xu L."/>
        </authorList>
    </citation>
    <scope>NUCLEOTIDE SEQUENCE [LARGE SCALE GENOMIC DNA]</scope>
    <source>
        <strain evidence="5 6">MCCC 1K02066</strain>
    </source>
</reference>
<evidence type="ECO:0000256" key="3">
    <source>
        <dbReference type="SAM" id="Phobius"/>
    </source>
</evidence>
<evidence type="ECO:0000256" key="1">
    <source>
        <dbReference type="SAM" id="Coils"/>
    </source>
</evidence>
<proteinExistence type="predicted"/>
<feature type="domain" description="Mce/MlaD" evidence="4">
    <location>
        <begin position="38"/>
        <end position="112"/>
    </location>
</feature>
<sequence length="312" mass="33139">METRANYVWVGAITLMLLAALAAAIVWIVGFGSSDRKQYDIFFPQAVEGLTIGSQVTFAGVPVGKVDEMNLWAKDPQFVQVRISVKNEVPILQGTTATVLGSFTGVSTIQLDGARAGQPPIVRIGRNGVPEIPPKAGGLGAILASAPQLLENLSNLTERLTEVLSPRNQRSIEGIFANTERLTAGLADASPRVEGVLTELELTLAQATETLNAFEQTLGTTDQLLNREGASIAQELRETLASTRRAAASMEAAMNDVRPAAREFSESTLPAAEAALRDLRRTTTSLREVTESVGSGGAGGLLKGQKLPDYEP</sequence>
<evidence type="ECO:0000313" key="6">
    <source>
        <dbReference type="Proteomes" id="UP000469159"/>
    </source>
</evidence>
<keyword evidence="1" id="KW-0175">Coiled coil</keyword>
<dbReference type="Proteomes" id="UP000469159">
    <property type="component" value="Unassembled WGS sequence"/>
</dbReference>
<keyword evidence="3" id="KW-0812">Transmembrane</keyword>
<dbReference type="InterPro" id="IPR003399">
    <property type="entry name" value="Mce/MlaD"/>
</dbReference>
<keyword evidence="3" id="KW-1133">Transmembrane helix</keyword>
<evidence type="ECO:0000259" key="4">
    <source>
        <dbReference type="Pfam" id="PF02470"/>
    </source>
</evidence>
<feature type="region of interest" description="Disordered" evidence="2">
    <location>
        <begin position="287"/>
        <end position="312"/>
    </location>
</feature>
<gene>
    <name evidence="5" type="ORF">GRI75_08875</name>
</gene>
<dbReference type="OrthoDB" id="9808689at2"/>
<evidence type="ECO:0000313" key="5">
    <source>
        <dbReference type="EMBL" id="MXP41755.1"/>
    </source>
</evidence>
<keyword evidence="6" id="KW-1185">Reference proteome</keyword>
<name>A0A6I4UXP6_9SPHN</name>
<dbReference type="RefSeq" id="WP_160746602.1">
    <property type="nucleotide sequence ID" value="NZ_WTYK01000004.1"/>
</dbReference>
<feature type="transmembrane region" description="Helical" evidence="3">
    <location>
        <begin position="6"/>
        <end position="29"/>
    </location>
</feature>
<dbReference type="Pfam" id="PF02470">
    <property type="entry name" value="MlaD"/>
    <property type="match status" value="1"/>
</dbReference>
<keyword evidence="3" id="KW-0472">Membrane</keyword>
<accession>A0A6I4UXP6</accession>
<dbReference type="EMBL" id="WTYK01000004">
    <property type="protein sequence ID" value="MXP41755.1"/>
    <property type="molecule type" value="Genomic_DNA"/>
</dbReference>
<protein>
    <submittedName>
        <fullName evidence="5">MCE family protein</fullName>
    </submittedName>
</protein>
<dbReference type="PANTHER" id="PTHR36698:SF2">
    <property type="entry name" value="MCE_MLAD DOMAIN-CONTAINING PROTEIN"/>
    <property type="match status" value="1"/>
</dbReference>